<dbReference type="AlphaFoldDB" id="A0A0F9GFM7"/>
<comment type="caution">
    <text evidence="1">The sequence shown here is derived from an EMBL/GenBank/DDBJ whole genome shotgun (WGS) entry which is preliminary data.</text>
</comment>
<protein>
    <submittedName>
        <fullName evidence="1">Uncharacterized protein</fullName>
    </submittedName>
</protein>
<name>A0A0F9GFM7_9ZZZZ</name>
<gene>
    <name evidence="1" type="ORF">LCGC14_1915610</name>
</gene>
<dbReference type="EMBL" id="LAZR01020312">
    <property type="protein sequence ID" value="KKL89341.1"/>
    <property type="molecule type" value="Genomic_DNA"/>
</dbReference>
<organism evidence="1">
    <name type="scientific">marine sediment metagenome</name>
    <dbReference type="NCBI Taxonomy" id="412755"/>
    <lineage>
        <taxon>unclassified sequences</taxon>
        <taxon>metagenomes</taxon>
        <taxon>ecological metagenomes</taxon>
    </lineage>
</organism>
<proteinExistence type="predicted"/>
<accession>A0A0F9GFM7</accession>
<feature type="non-terminal residue" evidence="1">
    <location>
        <position position="25"/>
    </location>
</feature>
<reference evidence="1" key="1">
    <citation type="journal article" date="2015" name="Nature">
        <title>Complex archaea that bridge the gap between prokaryotes and eukaryotes.</title>
        <authorList>
            <person name="Spang A."/>
            <person name="Saw J.H."/>
            <person name="Jorgensen S.L."/>
            <person name="Zaremba-Niedzwiedzka K."/>
            <person name="Martijn J."/>
            <person name="Lind A.E."/>
            <person name="van Eijk R."/>
            <person name="Schleper C."/>
            <person name="Guy L."/>
            <person name="Ettema T.J."/>
        </authorList>
    </citation>
    <scope>NUCLEOTIDE SEQUENCE</scope>
</reference>
<sequence length="25" mass="2783">MMMATQEGRVRIEQLYGECAAPLQG</sequence>
<evidence type="ECO:0000313" key="1">
    <source>
        <dbReference type="EMBL" id="KKL89341.1"/>
    </source>
</evidence>